<name>A0A1A7PKW4_9PAST</name>
<sequence>MSIYGTLQAFDASAWVELYELDLTKFGDVVYRFHNGMSELKQAIIWQGNEYAPYPVQVEGFAVDGLNPVRPTVTFSNLGGAITLVLAKLKGIEGAKFIRKRTKVIYLDAVNFENGNLTADPYAHLPDDVFYISQKKEENHLQVSFELLPATDLEGVKLPRRQIIADYCQFRYRGEQCGYTGGLPTCGKTLDDCKAHFGEWSELPFGGFPAVAYLRI</sequence>
<dbReference type="InterPro" id="IPR006487">
    <property type="entry name" value="Phage_lambda_L"/>
</dbReference>
<evidence type="ECO:0000313" key="2">
    <source>
        <dbReference type="Proteomes" id="UP000092626"/>
    </source>
</evidence>
<dbReference type="GO" id="GO:0030430">
    <property type="term" value="C:host cell cytoplasm"/>
    <property type="evidence" value="ECO:0007669"/>
    <property type="project" value="InterPro"/>
</dbReference>
<dbReference type="Pfam" id="PF05100">
    <property type="entry name" value="Phage_tail_L"/>
    <property type="match status" value="1"/>
</dbReference>
<dbReference type="Proteomes" id="UP000092626">
    <property type="component" value="Unassembled WGS sequence"/>
</dbReference>
<proteinExistence type="predicted"/>
<dbReference type="PATRIC" id="fig|505345.6.peg.2306"/>
<dbReference type="RefSeq" id="WP_065238235.1">
    <property type="nucleotide sequence ID" value="NZ_JTJR01000055.1"/>
</dbReference>
<organism evidence="1 2">
    <name type="scientific">Gallibacterium genomosp. 3</name>
    <dbReference type="NCBI Taxonomy" id="505345"/>
    <lineage>
        <taxon>Bacteria</taxon>
        <taxon>Pseudomonadati</taxon>
        <taxon>Pseudomonadota</taxon>
        <taxon>Gammaproteobacteria</taxon>
        <taxon>Pasteurellales</taxon>
        <taxon>Pasteurellaceae</taxon>
        <taxon>Gallibacterium</taxon>
    </lineage>
</organism>
<dbReference type="EMBL" id="JTJR01000055">
    <property type="protein sequence ID" value="OBX01810.1"/>
    <property type="molecule type" value="Genomic_DNA"/>
</dbReference>
<dbReference type="GO" id="GO:0051536">
    <property type="term" value="F:iron-sulfur cluster binding"/>
    <property type="evidence" value="ECO:0007669"/>
    <property type="project" value="InterPro"/>
</dbReference>
<evidence type="ECO:0000313" key="1">
    <source>
        <dbReference type="EMBL" id="OBX01810.1"/>
    </source>
</evidence>
<reference evidence="1 2" key="1">
    <citation type="submission" date="2014-11" db="EMBL/GenBank/DDBJ databases">
        <title>Pan-genome of Gallibacterium spp.</title>
        <authorList>
            <person name="Kudirkiene E."/>
            <person name="Bojesen A.M."/>
        </authorList>
    </citation>
    <scope>NUCLEOTIDE SEQUENCE [LARGE SCALE GENOMIC DNA]</scope>
    <source>
        <strain evidence="1 2">59/S3/89</strain>
    </source>
</reference>
<gene>
    <name evidence="1" type="ORF">QV06_11350</name>
</gene>
<protein>
    <submittedName>
        <fullName evidence="1">Tail protein</fullName>
    </submittedName>
</protein>
<dbReference type="GO" id="GO:0046718">
    <property type="term" value="P:symbiont entry into host cell"/>
    <property type="evidence" value="ECO:0007669"/>
    <property type="project" value="InterPro"/>
</dbReference>
<dbReference type="AlphaFoldDB" id="A0A1A7PKW4"/>
<accession>A0A1A7PKW4</accession>
<dbReference type="NCBIfam" id="TIGR01600">
    <property type="entry name" value="phage_tail_L"/>
    <property type="match status" value="1"/>
</dbReference>
<comment type="caution">
    <text evidence="1">The sequence shown here is derived from an EMBL/GenBank/DDBJ whole genome shotgun (WGS) entry which is preliminary data.</text>
</comment>
<dbReference type="STRING" id="505345.QV06_11350"/>